<keyword evidence="3" id="KW-1185">Reference proteome</keyword>
<dbReference type="EMBL" id="ML178817">
    <property type="protein sequence ID" value="TFL05348.1"/>
    <property type="molecule type" value="Genomic_DNA"/>
</dbReference>
<reference evidence="2 3" key="1">
    <citation type="journal article" date="2019" name="Nat. Ecol. Evol.">
        <title>Megaphylogeny resolves global patterns of mushroom evolution.</title>
        <authorList>
            <person name="Varga T."/>
            <person name="Krizsan K."/>
            <person name="Foldi C."/>
            <person name="Dima B."/>
            <person name="Sanchez-Garcia M."/>
            <person name="Sanchez-Ramirez S."/>
            <person name="Szollosi G.J."/>
            <person name="Szarkandi J.G."/>
            <person name="Papp V."/>
            <person name="Albert L."/>
            <person name="Andreopoulos W."/>
            <person name="Angelini C."/>
            <person name="Antonin V."/>
            <person name="Barry K.W."/>
            <person name="Bougher N.L."/>
            <person name="Buchanan P."/>
            <person name="Buyck B."/>
            <person name="Bense V."/>
            <person name="Catcheside P."/>
            <person name="Chovatia M."/>
            <person name="Cooper J."/>
            <person name="Damon W."/>
            <person name="Desjardin D."/>
            <person name="Finy P."/>
            <person name="Geml J."/>
            <person name="Haridas S."/>
            <person name="Hughes K."/>
            <person name="Justo A."/>
            <person name="Karasinski D."/>
            <person name="Kautmanova I."/>
            <person name="Kiss B."/>
            <person name="Kocsube S."/>
            <person name="Kotiranta H."/>
            <person name="LaButti K.M."/>
            <person name="Lechner B.E."/>
            <person name="Liimatainen K."/>
            <person name="Lipzen A."/>
            <person name="Lukacs Z."/>
            <person name="Mihaltcheva S."/>
            <person name="Morgado L.N."/>
            <person name="Niskanen T."/>
            <person name="Noordeloos M.E."/>
            <person name="Ohm R.A."/>
            <person name="Ortiz-Santana B."/>
            <person name="Ovrebo C."/>
            <person name="Racz N."/>
            <person name="Riley R."/>
            <person name="Savchenko A."/>
            <person name="Shiryaev A."/>
            <person name="Soop K."/>
            <person name="Spirin V."/>
            <person name="Szebenyi C."/>
            <person name="Tomsovsky M."/>
            <person name="Tulloss R.E."/>
            <person name="Uehling J."/>
            <person name="Grigoriev I.V."/>
            <person name="Vagvolgyi C."/>
            <person name="Papp T."/>
            <person name="Martin F.M."/>
            <person name="Miettinen O."/>
            <person name="Hibbett D.S."/>
            <person name="Nagy L.G."/>
        </authorList>
    </citation>
    <scope>NUCLEOTIDE SEQUENCE [LARGE SCALE GENOMIC DNA]</scope>
    <source>
        <strain evidence="2 3">CBS 309.79</strain>
    </source>
</reference>
<evidence type="ECO:0000313" key="3">
    <source>
        <dbReference type="Proteomes" id="UP000305067"/>
    </source>
</evidence>
<evidence type="ECO:0000313" key="2">
    <source>
        <dbReference type="EMBL" id="TFL05348.1"/>
    </source>
</evidence>
<gene>
    <name evidence="2" type="ORF">BDV98DRAFT_590034</name>
</gene>
<name>A0A5C3QVC6_9AGAR</name>
<evidence type="ECO:0000256" key="1">
    <source>
        <dbReference type="SAM" id="Phobius"/>
    </source>
</evidence>
<organism evidence="2 3">
    <name type="scientific">Pterulicium gracile</name>
    <dbReference type="NCBI Taxonomy" id="1884261"/>
    <lineage>
        <taxon>Eukaryota</taxon>
        <taxon>Fungi</taxon>
        <taxon>Dikarya</taxon>
        <taxon>Basidiomycota</taxon>
        <taxon>Agaricomycotina</taxon>
        <taxon>Agaricomycetes</taxon>
        <taxon>Agaricomycetidae</taxon>
        <taxon>Agaricales</taxon>
        <taxon>Pleurotineae</taxon>
        <taxon>Pterulaceae</taxon>
        <taxon>Pterulicium</taxon>
    </lineage>
</organism>
<feature type="transmembrane region" description="Helical" evidence="1">
    <location>
        <begin position="6"/>
        <end position="29"/>
    </location>
</feature>
<dbReference type="OrthoDB" id="3013323at2759"/>
<protein>
    <submittedName>
        <fullName evidence="2">Uncharacterized protein</fullName>
    </submittedName>
</protein>
<sequence>MSQRAAGQTLVELVILSMIYMNIISLPLLNELKVTLDRRAEWSDPAAFATAAEWSKQMPEPLEAMAAFFLGAAKSWELFLTEYTPEMDALTADEHRRSARPAANNRNEGKLAELRPSVLHAPNMANQQRNARWEMATNNTQDYIDTFDADNQQYLRKEARVVVASGIEKKRRDELAEHRADQARTWAAHEQAQARKAISSARSLRPKGDDLCEQLEWHWQFDTEKVKNIPTRNTLGTKEKKREASPAELHRAGVIRCVSSDDAEVRVYEKIARTD</sequence>
<keyword evidence="1" id="KW-0812">Transmembrane</keyword>
<proteinExistence type="predicted"/>
<dbReference type="STRING" id="1884261.A0A5C3QVC6"/>
<keyword evidence="1" id="KW-0472">Membrane</keyword>
<keyword evidence="1" id="KW-1133">Transmembrane helix</keyword>
<accession>A0A5C3QVC6</accession>
<dbReference type="AlphaFoldDB" id="A0A5C3QVC6"/>
<dbReference type="Proteomes" id="UP000305067">
    <property type="component" value="Unassembled WGS sequence"/>
</dbReference>